<proteinExistence type="predicted"/>
<gene>
    <name evidence="2" type="ORF">GCM10017667_49230</name>
</gene>
<evidence type="ECO:0000256" key="1">
    <source>
        <dbReference type="SAM" id="MobiDB-lite"/>
    </source>
</evidence>
<reference evidence="2" key="2">
    <citation type="submission" date="2020-09" db="EMBL/GenBank/DDBJ databases">
        <authorList>
            <person name="Sun Q."/>
            <person name="Ohkuma M."/>
        </authorList>
    </citation>
    <scope>NUCLEOTIDE SEQUENCE</scope>
    <source>
        <strain evidence="2">JCM 4122</strain>
    </source>
</reference>
<accession>A0A919BRP4</accession>
<dbReference type="AlphaFoldDB" id="A0A919BRP4"/>
<organism evidence="2 3">
    <name type="scientific">Streptomyces filamentosus</name>
    <name type="common">Streptomyces roseosporus</name>
    <dbReference type="NCBI Taxonomy" id="67294"/>
    <lineage>
        <taxon>Bacteria</taxon>
        <taxon>Bacillati</taxon>
        <taxon>Actinomycetota</taxon>
        <taxon>Actinomycetes</taxon>
        <taxon>Kitasatosporales</taxon>
        <taxon>Streptomycetaceae</taxon>
        <taxon>Streptomyces</taxon>
    </lineage>
</organism>
<reference evidence="2" key="1">
    <citation type="journal article" date="2014" name="Int. J. Syst. Evol. Microbiol.">
        <title>Complete genome sequence of Corynebacterium casei LMG S-19264T (=DSM 44701T), isolated from a smear-ripened cheese.</title>
        <authorList>
            <consortium name="US DOE Joint Genome Institute (JGI-PGF)"/>
            <person name="Walter F."/>
            <person name="Albersmeier A."/>
            <person name="Kalinowski J."/>
            <person name="Ruckert C."/>
        </authorList>
    </citation>
    <scope>NUCLEOTIDE SEQUENCE</scope>
    <source>
        <strain evidence="2">JCM 4122</strain>
    </source>
</reference>
<dbReference type="EMBL" id="BNBE01000002">
    <property type="protein sequence ID" value="GHG10642.1"/>
    <property type="molecule type" value="Genomic_DNA"/>
</dbReference>
<keyword evidence="3" id="KW-1185">Reference proteome</keyword>
<evidence type="ECO:0000313" key="3">
    <source>
        <dbReference type="Proteomes" id="UP000632849"/>
    </source>
</evidence>
<protein>
    <submittedName>
        <fullName evidence="2">Uncharacterized protein</fullName>
    </submittedName>
</protein>
<comment type="caution">
    <text evidence="2">The sequence shown here is derived from an EMBL/GenBank/DDBJ whole genome shotgun (WGS) entry which is preliminary data.</text>
</comment>
<dbReference type="Proteomes" id="UP000632849">
    <property type="component" value="Unassembled WGS sequence"/>
</dbReference>
<sequence>MSAPRRPAFVILDGTLRPIDRIAADTPYRSVGHRRHAMNVRVPTGPFGPPLRASSALPGSPTT</sequence>
<feature type="region of interest" description="Disordered" evidence="1">
    <location>
        <begin position="40"/>
        <end position="63"/>
    </location>
</feature>
<name>A0A919BRP4_STRFL</name>
<evidence type="ECO:0000313" key="2">
    <source>
        <dbReference type="EMBL" id="GHG10642.1"/>
    </source>
</evidence>
<dbReference type="RefSeq" id="WP_190042984.1">
    <property type="nucleotide sequence ID" value="NZ_BNBE01000002.1"/>
</dbReference>